<feature type="signal peptide" evidence="1">
    <location>
        <begin position="1"/>
        <end position="19"/>
    </location>
</feature>
<gene>
    <name evidence="2" type="ORF">ANCCAN_04746</name>
</gene>
<protein>
    <submittedName>
        <fullName evidence="2">Uncharacterized protein</fullName>
    </submittedName>
</protein>
<feature type="chain" id="PRO_5016570243" evidence="1">
    <location>
        <begin position="20"/>
        <end position="132"/>
    </location>
</feature>
<evidence type="ECO:0000313" key="2">
    <source>
        <dbReference type="EMBL" id="RCN49173.1"/>
    </source>
</evidence>
<proteinExistence type="predicted"/>
<accession>A0A368GXT9</accession>
<keyword evidence="3" id="KW-1185">Reference proteome</keyword>
<dbReference type="Proteomes" id="UP000252519">
    <property type="component" value="Unassembled WGS sequence"/>
</dbReference>
<organism evidence="2 3">
    <name type="scientific">Ancylostoma caninum</name>
    <name type="common">Dog hookworm</name>
    <dbReference type="NCBI Taxonomy" id="29170"/>
    <lineage>
        <taxon>Eukaryota</taxon>
        <taxon>Metazoa</taxon>
        <taxon>Ecdysozoa</taxon>
        <taxon>Nematoda</taxon>
        <taxon>Chromadorea</taxon>
        <taxon>Rhabditida</taxon>
        <taxon>Rhabditina</taxon>
        <taxon>Rhabditomorpha</taxon>
        <taxon>Strongyloidea</taxon>
        <taxon>Ancylostomatidae</taxon>
        <taxon>Ancylostomatinae</taxon>
        <taxon>Ancylostoma</taxon>
    </lineage>
</organism>
<reference evidence="2 3" key="1">
    <citation type="submission" date="2014-10" db="EMBL/GenBank/DDBJ databases">
        <title>Draft genome of the hookworm Ancylostoma caninum.</title>
        <authorList>
            <person name="Mitreva M."/>
        </authorList>
    </citation>
    <scope>NUCLEOTIDE SEQUENCE [LARGE SCALE GENOMIC DNA]</scope>
    <source>
        <strain evidence="2 3">Baltimore</strain>
    </source>
</reference>
<dbReference type="OrthoDB" id="10438000at2759"/>
<keyword evidence="1" id="KW-0732">Signal</keyword>
<name>A0A368GXT9_ANCCA</name>
<dbReference type="AlphaFoldDB" id="A0A368GXT9"/>
<sequence>MKLLISGLLLLVVALQVEPRPDHRRVKRGQHRIGTPIDFGTIEVEPTVITKRIELQANPVVHKYTVNYGGDLGDIDLSKYQLGGVKVIQGEPIVRKYTMRQVNLVPGMEQEVFNVVVSLWYISPENIIFSLV</sequence>
<evidence type="ECO:0000256" key="1">
    <source>
        <dbReference type="SAM" id="SignalP"/>
    </source>
</evidence>
<comment type="caution">
    <text evidence="2">The sequence shown here is derived from an EMBL/GenBank/DDBJ whole genome shotgun (WGS) entry which is preliminary data.</text>
</comment>
<evidence type="ECO:0000313" key="3">
    <source>
        <dbReference type="Proteomes" id="UP000252519"/>
    </source>
</evidence>
<dbReference type="EMBL" id="JOJR01000037">
    <property type="protein sequence ID" value="RCN49173.1"/>
    <property type="molecule type" value="Genomic_DNA"/>
</dbReference>